<dbReference type="FunFam" id="3.40.50.300:FF:001129">
    <property type="entry name" value="ras-related protein Rab-44 isoform X2"/>
    <property type="match status" value="1"/>
</dbReference>
<dbReference type="GO" id="GO:0005525">
    <property type="term" value="F:GTP binding"/>
    <property type="evidence" value="ECO:0007669"/>
    <property type="project" value="UniProtKB-KW"/>
</dbReference>
<dbReference type="PRINTS" id="PR00449">
    <property type="entry name" value="RASTRNSFRMNG"/>
</dbReference>
<dbReference type="Pfam" id="PF00071">
    <property type="entry name" value="Ras"/>
    <property type="match status" value="1"/>
</dbReference>
<dbReference type="SMART" id="SM00176">
    <property type="entry name" value="RAN"/>
    <property type="match status" value="1"/>
</dbReference>
<keyword evidence="1" id="KW-0547">Nucleotide-binding</keyword>
<evidence type="ECO:0000256" key="1">
    <source>
        <dbReference type="ARBA" id="ARBA00022741"/>
    </source>
</evidence>
<dbReference type="InterPro" id="IPR050227">
    <property type="entry name" value="Rab"/>
</dbReference>
<dbReference type="Gene3D" id="3.40.50.300">
    <property type="entry name" value="P-loop containing nucleotide triphosphate hydrolases"/>
    <property type="match status" value="1"/>
</dbReference>
<dbReference type="CDD" id="cd00154">
    <property type="entry name" value="Rab"/>
    <property type="match status" value="1"/>
</dbReference>
<dbReference type="InterPro" id="IPR027417">
    <property type="entry name" value="P-loop_NTPase"/>
</dbReference>
<keyword evidence="2" id="KW-0342">GTP-binding</keyword>
<dbReference type="GO" id="GO:0003924">
    <property type="term" value="F:GTPase activity"/>
    <property type="evidence" value="ECO:0007669"/>
    <property type="project" value="InterPro"/>
</dbReference>
<dbReference type="SUPFAM" id="SSF52540">
    <property type="entry name" value="P-loop containing nucleoside triphosphate hydrolases"/>
    <property type="match status" value="1"/>
</dbReference>
<sequence length="186" mass="21024">MVGDSSVGKSSIIRRFASQEFPEVLNSTIGVDFIVKNISLDGYTAKLQIWDTAGQERFRTIITGYYRGADAVIFVFDKTVRETFDHIDEWVVEVGQYASDKALKILVGNKSDMHATIPLEEAERKASSLGYQYIDASAKSDVNINCIFYSIARELIRRNKELGIDPCNSDKILLQHENNKKKSWCC</sequence>
<dbReference type="Proteomes" id="UP000187209">
    <property type="component" value="Unassembled WGS sequence"/>
</dbReference>
<dbReference type="PANTHER" id="PTHR47977">
    <property type="entry name" value="RAS-RELATED PROTEIN RAB"/>
    <property type="match status" value="1"/>
</dbReference>
<protein>
    <submittedName>
        <fullName evidence="4">Uncharacterized protein</fullName>
    </submittedName>
</protein>
<evidence type="ECO:0000313" key="5">
    <source>
        <dbReference type="Proteomes" id="UP000187209"/>
    </source>
</evidence>
<dbReference type="PROSITE" id="PS51419">
    <property type="entry name" value="RAB"/>
    <property type="match status" value="1"/>
</dbReference>
<dbReference type="PROSITE" id="PS51421">
    <property type="entry name" value="RAS"/>
    <property type="match status" value="1"/>
</dbReference>
<comment type="caution">
    <text evidence="4">The sequence shown here is derived from an EMBL/GenBank/DDBJ whole genome shotgun (WGS) entry which is preliminary data.</text>
</comment>
<reference evidence="4 5" key="1">
    <citation type="submission" date="2016-11" db="EMBL/GenBank/DDBJ databases">
        <title>The macronuclear genome of Stentor coeruleus: a giant cell with tiny introns.</title>
        <authorList>
            <person name="Slabodnick M."/>
            <person name="Ruby J.G."/>
            <person name="Reiff S.B."/>
            <person name="Swart E.C."/>
            <person name="Gosai S."/>
            <person name="Prabakaran S."/>
            <person name="Witkowska E."/>
            <person name="Larue G.E."/>
            <person name="Fisher S."/>
            <person name="Freeman R.M."/>
            <person name="Gunawardena J."/>
            <person name="Chu W."/>
            <person name="Stover N.A."/>
            <person name="Gregory B.D."/>
            <person name="Nowacki M."/>
            <person name="Derisi J."/>
            <person name="Roy S.W."/>
            <person name="Marshall W.F."/>
            <person name="Sood P."/>
        </authorList>
    </citation>
    <scope>NUCLEOTIDE SEQUENCE [LARGE SCALE GENOMIC DNA]</scope>
    <source>
        <strain evidence="4">WM001</strain>
    </source>
</reference>
<dbReference type="SMART" id="SM00174">
    <property type="entry name" value="RHO"/>
    <property type="match status" value="1"/>
</dbReference>
<dbReference type="AlphaFoldDB" id="A0A1R2B7T6"/>
<accession>A0A1R2B7T6</accession>
<dbReference type="InterPro" id="IPR001806">
    <property type="entry name" value="Small_GTPase"/>
</dbReference>
<name>A0A1R2B7T6_9CILI</name>
<gene>
    <name evidence="4" type="ORF">SteCoe_28640</name>
</gene>
<organism evidence="4 5">
    <name type="scientific">Stentor coeruleus</name>
    <dbReference type="NCBI Taxonomy" id="5963"/>
    <lineage>
        <taxon>Eukaryota</taxon>
        <taxon>Sar</taxon>
        <taxon>Alveolata</taxon>
        <taxon>Ciliophora</taxon>
        <taxon>Postciliodesmatophora</taxon>
        <taxon>Heterotrichea</taxon>
        <taxon>Heterotrichida</taxon>
        <taxon>Stentoridae</taxon>
        <taxon>Stentor</taxon>
    </lineage>
</organism>
<dbReference type="NCBIfam" id="TIGR00231">
    <property type="entry name" value="small_GTP"/>
    <property type="match status" value="1"/>
</dbReference>
<dbReference type="SMART" id="SM00175">
    <property type="entry name" value="RAB"/>
    <property type="match status" value="1"/>
</dbReference>
<dbReference type="InterPro" id="IPR005225">
    <property type="entry name" value="Small_GTP-bd"/>
</dbReference>
<proteinExistence type="predicted"/>
<evidence type="ECO:0000256" key="2">
    <source>
        <dbReference type="ARBA" id="ARBA00023134"/>
    </source>
</evidence>
<keyword evidence="3" id="KW-0449">Lipoprotein</keyword>
<dbReference type="EMBL" id="MPUH01000870">
    <property type="protein sequence ID" value="OMJ72837.1"/>
    <property type="molecule type" value="Genomic_DNA"/>
</dbReference>
<keyword evidence="5" id="KW-1185">Reference proteome</keyword>
<dbReference type="SMART" id="SM00173">
    <property type="entry name" value="RAS"/>
    <property type="match status" value="1"/>
</dbReference>
<dbReference type="OrthoDB" id="9989112at2759"/>
<evidence type="ECO:0000313" key="4">
    <source>
        <dbReference type="EMBL" id="OMJ72837.1"/>
    </source>
</evidence>
<evidence type="ECO:0000256" key="3">
    <source>
        <dbReference type="ARBA" id="ARBA00023288"/>
    </source>
</evidence>